<gene>
    <name evidence="1" type="ORF">BAUCODRAFT_66435</name>
</gene>
<dbReference type="InterPro" id="IPR043502">
    <property type="entry name" value="DNA/RNA_pol_sf"/>
</dbReference>
<protein>
    <submittedName>
        <fullName evidence="1">Uncharacterized protein</fullName>
    </submittedName>
</protein>
<dbReference type="AlphaFoldDB" id="M2N3M1"/>
<dbReference type="RefSeq" id="XP_007674598.1">
    <property type="nucleotide sequence ID" value="XM_007676408.1"/>
</dbReference>
<dbReference type="HOGENOM" id="CLU_3129628_0_0_1"/>
<dbReference type="SUPFAM" id="SSF56672">
    <property type="entry name" value="DNA/RNA polymerases"/>
    <property type="match status" value="1"/>
</dbReference>
<dbReference type="Gene3D" id="3.30.70.270">
    <property type="match status" value="1"/>
</dbReference>
<evidence type="ECO:0000313" key="1">
    <source>
        <dbReference type="EMBL" id="EMC98563.1"/>
    </source>
</evidence>
<organism evidence="1 2">
    <name type="scientific">Baudoinia panamericana (strain UAMH 10762)</name>
    <name type="common">Angels' share fungus</name>
    <name type="synonym">Baudoinia compniacensis (strain UAMH 10762)</name>
    <dbReference type="NCBI Taxonomy" id="717646"/>
    <lineage>
        <taxon>Eukaryota</taxon>
        <taxon>Fungi</taxon>
        <taxon>Dikarya</taxon>
        <taxon>Ascomycota</taxon>
        <taxon>Pezizomycotina</taxon>
        <taxon>Dothideomycetes</taxon>
        <taxon>Dothideomycetidae</taxon>
        <taxon>Mycosphaerellales</taxon>
        <taxon>Teratosphaeriaceae</taxon>
        <taxon>Baudoinia</taxon>
    </lineage>
</organism>
<dbReference type="KEGG" id="bcom:BAUCODRAFT_66435"/>
<feature type="non-terminal residue" evidence="1">
    <location>
        <position position="1"/>
    </location>
</feature>
<reference evidence="1 2" key="1">
    <citation type="journal article" date="2012" name="PLoS Pathog.">
        <title>Diverse lifestyles and strategies of plant pathogenesis encoded in the genomes of eighteen Dothideomycetes fungi.</title>
        <authorList>
            <person name="Ohm R.A."/>
            <person name="Feau N."/>
            <person name="Henrissat B."/>
            <person name="Schoch C.L."/>
            <person name="Horwitz B.A."/>
            <person name="Barry K.W."/>
            <person name="Condon B.J."/>
            <person name="Copeland A.C."/>
            <person name="Dhillon B."/>
            <person name="Glaser F."/>
            <person name="Hesse C.N."/>
            <person name="Kosti I."/>
            <person name="LaButti K."/>
            <person name="Lindquist E.A."/>
            <person name="Lucas S."/>
            <person name="Salamov A.A."/>
            <person name="Bradshaw R.E."/>
            <person name="Ciuffetti L."/>
            <person name="Hamelin R.C."/>
            <person name="Kema G.H.J."/>
            <person name="Lawrence C."/>
            <person name="Scott J.A."/>
            <person name="Spatafora J.W."/>
            <person name="Turgeon B.G."/>
            <person name="de Wit P.J.G.M."/>
            <person name="Zhong S."/>
            <person name="Goodwin S.B."/>
            <person name="Grigoriev I.V."/>
        </authorList>
    </citation>
    <scope>NUCLEOTIDE SEQUENCE [LARGE SCALE GENOMIC DNA]</scope>
    <source>
        <strain evidence="1 2">UAMH 10762</strain>
    </source>
</reference>
<accession>M2N3M1</accession>
<dbReference type="EMBL" id="KB445553">
    <property type="protein sequence ID" value="EMC98563.1"/>
    <property type="molecule type" value="Genomic_DNA"/>
</dbReference>
<name>M2N3M1_BAUPA</name>
<dbReference type="GeneID" id="19116283"/>
<dbReference type="Proteomes" id="UP000011761">
    <property type="component" value="Unassembled WGS sequence"/>
</dbReference>
<evidence type="ECO:0000313" key="2">
    <source>
        <dbReference type="Proteomes" id="UP000011761"/>
    </source>
</evidence>
<proteinExistence type="predicted"/>
<keyword evidence="2" id="KW-1185">Reference proteome</keyword>
<sequence>NIKEVFRRLSKISFKTISKKYKFYKKEVKFLGFVIRIYSIRISPNKIKLV</sequence>
<dbReference type="InterPro" id="IPR043128">
    <property type="entry name" value="Rev_trsase/Diguanyl_cyclase"/>
</dbReference>